<name>A0ABU7L4G3_9NOCA</name>
<evidence type="ECO:0000259" key="1">
    <source>
        <dbReference type="Pfam" id="PF14530"/>
    </source>
</evidence>
<evidence type="ECO:0000313" key="2">
    <source>
        <dbReference type="EMBL" id="MEE2056440.1"/>
    </source>
</evidence>
<dbReference type="CDD" id="cd00657">
    <property type="entry name" value="Ferritin_like"/>
    <property type="match status" value="1"/>
</dbReference>
<sequence>MTSPELGPEQQSLVDALEAEHSAVFGYGVVSAFADPARADEVATDTAAHRARRDATIDALITIGVEPPVAAPGYTVPFPVDDPASAAQLALQIETDTAVAWRSVAERARSEPTRATAIEALTDTAVRAAQWRIHLGIVPPTVPFPGRS</sequence>
<comment type="caution">
    <text evidence="2">The sequence shown here is derived from an EMBL/GenBank/DDBJ whole genome shotgun (WGS) entry which is preliminary data.</text>
</comment>
<proteinExistence type="predicted"/>
<gene>
    <name evidence="2" type="ORF">Q7514_02720</name>
</gene>
<dbReference type="InterPro" id="IPR029447">
    <property type="entry name" value="DUF4439"/>
</dbReference>
<dbReference type="Pfam" id="PF14530">
    <property type="entry name" value="DUF4439"/>
    <property type="match status" value="1"/>
</dbReference>
<keyword evidence="3" id="KW-1185">Reference proteome</keyword>
<dbReference type="EMBL" id="JAUTXY010000001">
    <property type="protein sequence ID" value="MEE2056440.1"/>
    <property type="molecule type" value="Genomic_DNA"/>
</dbReference>
<accession>A0ABU7L4G3</accession>
<dbReference type="SUPFAM" id="SSF47240">
    <property type="entry name" value="Ferritin-like"/>
    <property type="match status" value="1"/>
</dbReference>
<reference evidence="2 3" key="1">
    <citation type="submission" date="2023-07" db="EMBL/GenBank/DDBJ databases">
        <authorList>
            <person name="Girao M."/>
            <person name="Carvalho M.F."/>
        </authorList>
    </citation>
    <scope>NUCLEOTIDE SEQUENCE [LARGE SCALE GENOMIC DNA]</scope>
    <source>
        <strain evidence="2 3">YIM65754</strain>
    </source>
</reference>
<feature type="domain" description="DUF4439" evidence="1">
    <location>
        <begin position="13"/>
        <end position="147"/>
    </location>
</feature>
<dbReference type="InterPro" id="IPR009078">
    <property type="entry name" value="Ferritin-like_SF"/>
</dbReference>
<protein>
    <submittedName>
        <fullName evidence="2">Ferritin-like domain-containing protein</fullName>
    </submittedName>
</protein>
<evidence type="ECO:0000313" key="3">
    <source>
        <dbReference type="Proteomes" id="UP001336020"/>
    </source>
</evidence>
<dbReference type="Proteomes" id="UP001336020">
    <property type="component" value="Unassembled WGS sequence"/>
</dbReference>
<dbReference type="InterPro" id="IPR012347">
    <property type="entry name" value="Ferritin-like"/>
</dbReference>
<organism evidence="2 3">
    <name type="scientific">Rhodococcus artemisiae</name>
    <dbReference type="NCBI Taxonomy" id="714159"/>
    <lineage>
        <taxon>Bacteria</taxon>
        <taxon>Bacillati</taxon>
        <taxon>Actinomycetota</taxon>
        <taxon>Actinomycetes</taxon>
        <taxon>Mycobacteriales</taxon>
        <taxon>Nocardiaceae</taxon>
        <taxon>Rhodococcus</taxon>
    </lineage>
</organism>
<dbReference type="RefSeq" id="WP_330131706.1">
    <property type="nucleotide sequence ID" value="NZ_JAUTXY010000001.1"/>
</dbReference>
<dbReference type="Gene3D" id="1.20.1260.10">
    <property type="match status" value="1"/>
</dbReference>